<gene>
    <name evidence="3" type="primary">LOC111021599</name>
</gene>
<dbReference type="KEGG" id="mcha:111021599"/>
<dbReference type="Proteomes" id="UP000504603">
    <property type="component" value="Unplaced"/>
</dbReference>
<keyword evidence="2" id="KW-1185">Reference proteome</keyword>
<accession>A0A6J1DLC1</accession>
<dbReference type="GeneID" id="111021599"/>
<dbReference type="PANTHER" id="PTHR31509">
    <property type="entry name" value="BPS1-LIKE PROTEIN"/>
    <property type="match status" value="1"/>
</dbReference>
<dbReference type="AlphaFoldDB" id="A0A6J1DLC1"/>
<name>A0A6J1DLC1_MOMCH</name>
<reference evidence="3" key="1">
    <citation type="submission" date="2025-08" db="UniProtKB">
        <authorList>
            <consortium name="RefSeq"/>
        </authorList>
    </citation>
    <scope>IDENTIFICATION</scope>
    <source>
        <strain evidence="3">OHB3-1</strain>
    </source>
</reference>
<keyword evidence="1" id="KW-0175">Coiled coil</keyword>
<protein>
    <submittedName>
        <fullName evidence="3">UPF0496 protein 4-like</fullName>
    </submittedName>
</protein>
<evidence type="ECO:0000256" key="1">
    <source>
        <dbReference type="SAM" id="Coils"/>
    </source>
</evidence>
<dbReference type="OrthoDB" id="985898at2759"/>
<evidence type="ECO:0000313" key="2">
    <source>
        <dbReference type="Proteomes" id="UP000504603"/>
    </source>
</evidence>
<evidence type="ECO:0000313" key="3">
    <source>
        <dbReference type="RefSeq" id="XP_022154307.1"/>
    </source>
</evidence>
<sequence>MVLLLQTFNKLCSKLDNHHHHHHHRRHGSQASSAASHLQAFESDVSSCLIQFSASSSDSRLLSFPWLLQLLQTLPIVHQAFTKLAVNLEHPVGQWPPDLVDGYLNYTLNLLDLLNSVSFSLSQLGQSRLLLSHALGLIQSSPSMAVERMKPIVPKKNFREFEIKAAVRDRRKGCSGEDWAIERALVTMEGIGYWVCGIVLSGCEGDSTAYLAARKSAAGVAISSFKSLDSVVLEAVSGKGSVPEEVEELNEAAALVAADLVNGRSGSGGAAEEMRRRSERLEKEVERLRKEVDGRFSEVLDGRSRLLDVFREGKH</sequence>
<proteinExistence type="predicted"/>
<feature type="coiled-coil region" evidence="1">
    <location>
        <begin position="271"/>
        <end position="298"/>
    </location>
</feature>
<organism evidence="2 3">
    <name type="scientific">Momordica charantia</name>
    <name type="common">Bitter gourd</name>
    <name type="synonym">Balsam pear</name>
    <dbReference type="NCBI Taxonomy" id="3673"/>
    <lineage>
        <taxon>Eukaryota</taxon>
        <taxon>Viridiplantae</taxon>
        <taxon>Streptophyta</taxon>
        <taxon>Embryophyta</taxon>
        <taxon>Tracheophyta</taxon>
        <taxon>Spermatophyta</taxon>
        <taxon>Magnoliopsida</taxon>
        <taxon>eudicotyledons</taxon>
        <taxon>Gunneridae</taxon>
        <taxon>Pentapetalae</taxon>
        <taxon>rosids</taxon>
        <taxon>fabids</taxon>
        <taxon>Cucurbitales</taxon>
        <taxon>Cucurbitaceae</taxon>
        <taxon>Momordiceae</taxon>
        <taxon>Momordica</taxon>
    </lineage>
</organism>
<dbReference type="RefSeq" id="XP_022154307.1">
    <property type="nucleotide sequence ID" value="XM_022298615.1"/>
</dbReference>